<dbReference type="GO" id="GO:0003700">
    <property type="term" value="F:DNA-binding transcription factor activity"/>
    <property type="evidence" value="ECO:0007669"/>
    <property type="project" value="InterPro"/>
</dbReference>
<dbReference type="SMART" id="SM00347">
    <property type="entry name" value="HTH_MARR"/>
    <property type="match status" value="1"/>
</dbReference>
<dbReference type="RefSeq" id="WP_014784082.1">
    <property type="nucleotide sequence ID" value="NC_018014.1"/>
</dbReference>
<dbReference type="GO" id="GO:0006950">
    <property type="term" value="P:response to stress"/>
    <property type="evidence" value="ECO:0007669"/>
    <property type="project" value="TreeGrafter"/>
</dbReference>
<dbReference type="PROSITE" id="PS50995">
    <property type="entry name" value="HTH_MARR_2"/>
    <property type="match status" value="1"/>
</dbReference>
<dbReference type="SUPFAM" id="SSF46785">
    <property type="entry name" value="Winged helix' DNA-binding domain"/>
    <property type="match status" value="1"/>
</dbReference>
<dbReference type="PANTHER" id="PTHR33164:SF105">
    <property type="entry name" value="TRANSCRIPTIONAL REPRESSOR PROTEIN-RELATED"/>
    <property type="match status" value="1"/>
</dbReference>
<dbReference type="InterPro" id="IPR039422">
    <property type="entry name" value="MarR/SlyA-like"/>
</dbReference>
<dbReference type="Proteomes" id="UP000006056">
    <property type="component" value="Chromosome"/>
</dbReference>
<dbReference type="InterPro" id="IPR036388">
    <property type="entry name" value="WH-like_DNA-bd_sf"/>
</dbReference>
<dbReference type="OrthoDB" id="7359569at2"/>
<accession>I3ZB95</accession>
<dbReference type="Pfam" id="PF12802">
    <property type="entry name" value="MarR_2"/>
    <property type="match status" value="1"/>
</dbReference>
<sequence>MFCFCAQSRRLARALTARYDAALAPAGLTATQFETLAMLQGMGPSAGRALAEGLALDKTTLSRNVRPLIDAGLLAARPNEDDARQTIYAITAAGARRLAKAMPLWQVAHDESLAMLGDTASSSRKALQRMVQALH</sequence>
<dbReference type="Gene3D" id="1.10.10.10">
    <property type="entry name" value="Winged helix-like DNA-binding domain superfamily/Winged helix DNA-binding domain"/>
    <property type="match status" value="1"/>
</dbReference>
<evidence type="ECO:0000313" key="2">
    <source>
        <dbReference type="EMBL" id="AFL86513.1"/>
    </source>
</evidence>
<evidence type="ECO:0000313" key="3">
    <source>
        <dbReference type="Proteomes" id="UP000006056"/>
    </source>
</evidence>
<dbReference type="AlphaFoldDB" id="I3ZB95"/>
<dbReference type="KEGG" id="trs:Terro_0162"/>
<reference evidence="2 3" key="1">
    <citation type="submission" date="2012-06" db="EMBL/GenBank/DDBJ databases">
        <title>Complete genome of Terriglobus roseus DSM 18391.</title>
        <authorList>
            <consortium name="US DOE Joint Genome Institute (JGI-PGF)"/>
            <person name="Lucas S."/>
            <person name="Copeland A."/>
            <person name="Lapidus A."/>
            <person name="Glavina del Rio T."/>
            <person name="Dalin E."/>
            <person name="Tice H."/>
            <person name="Bruce D."/>
            <person name="Goodwin L."/>
            <person name="Pitluck S."/>
            <person name="Peters L."/>
            <person name="Mikhailova N."/>
            <person name="Munk A.C.C."/>
            <person name="Kyrpides N."/>
            <person name="Mavromatis K."/>
            <person name="Ivanova N."/>
            <person name="Brettin T."/>
            <person name="Detter J.C."/>
            <person name="Han C."/>
            <person name="Larimer F."/>
            <person name="Land M."/>
            <person name="Hauser L."/>
            <person name="Markowitz V."/>
            <person name="Cheng J.-F."/>
            <person name="Hugenholtz P."/>
            <person name="Woyke T."/>
            <person name="Wu D."/>
            <person name="Brambilla E."/>
            <person name="Klenk H.-P."/>
            <person name="Eisen J.A."/>
        </authorList>
    </citation>
    <scope>NUCLEOTIDE SEQUENCE [LARGE SCALE GENOMIC DNA]</scope>
    <source>
        <strain evidence="3">DSM 18391 / NRRL B-41598 / KBS 63</strain>
    </source>
</reference>
<keyword evidence="3" id="KW-1185">Reference proteome</keyword>
<name>I3ZB95_TERRK</name>
<dbReference type="STRING" id="926566.Terro_0162"/>
<organism evidence="2 3">
    <name type="scientific">Terriglobus roseus (strain DSM 18391 / NRRL B-41598 / KBS 63)</name>
    <dbReference type="NCBI Taxonomy" id="926566"/>
    <lineage>
        <taxon>Bacteria</taxon>
        <taxon>Pseudomonadati</taxon>
        <taxon>Acidobacteriota</taxon>
        <taxon>Terriglobia</taxon>
        <taxon>Terriglobales</taxon>
        <taxon>Acidobacteriaceae</taxon>
        <taxon>Terriglobus</taxon>
    </lineage>
</organism>
<dbReference type="HOGENOM" id="CLU_083287_35_0_0"/>
<dbReference type="PANTHER" id="PTHR33164">
    <property type="entry name" value="TRANSCRIPTIONAL REGULATOR, MARR FAMILY"/>
    <property type="match status" value="1"/>
</dbReference>
<dbReference type="EMBL" id="CP003379">
    <property type="protein sequence ID" value="AFL86513.1"/>
    <property type="molecule type" value="Genomic_DNA"/>
</dbReference>
<dbReference type="InterPro" id="IPR000835">
    <property type="entry name" value="HTH_MarR-typ"/>
</dbReference>
<gene>
    <name evidence="2" type="ordered locus">Terro_0162</name>
</gene>
<dbReference type="eggNOG" id="COG1846">
    <property type="taxonomic scope" value="Bacteria"/>
</dbReference>
<evidence type="ECO:0000259" key="1">
    <source>
        <dbReference type="PROSITE" id="PS50995"/>
    </source>
</evidence>
<dbReference type="InterPro" id="IPR036390">
    <property type="entry name" value="WH_DNA-bd_sf"/>
</dbReference>
<proteinExistence type="predicted"/>
<feature type="domain" description="HTH marR-type" evidence="1">
    <location>
        <begin position="1"/>
        <end position="135"/>
    </location>
</feature>
<protein>
    <submittedName>
        <fullName evidence="2">Transcriptional regulator</fullName>
    </submittedName>
</protein>